<proteinExistence type="predicted"/>
<dbReference type="EMBL" id="VXIS01000130">
    <property type="protein sequence ID" value="KAA8902593.1"/>
    <property type="molecule type" value="Genomic_DNA"/>
</dbReference>
<feature type="transmembrane region" description="Helical" evidence="1">
    <location>
        <begin position="6"/>
        <end position="22"/>
    </location>
</feature>
<dbReference type="AlphaFoldDB" id="A0A5J5ESU8"/>
<keyword evidence="1" id="KW-0472">Membrane</keyword>
<evidence type="ECO:0000313" key="3">
    <source>
        <dbReference type="Proteomes" id="UP000326924"/>
    </source>
</evidence>
<dbReference type="Proteomes" id="UP000326924">
    <property type="component" value="Unassembled WGS sequence"/>
</dbReference>
<reference evidence="2 3" key="1">
    <citation type="submission" date="2019-09" db="EMBL/GenBank/DDBJ databases">
        <title>Draft genome of the ectomycorrhizal ascomycete Sphaerosporella brunnea.</title>
        <authorList>
            <consortium name="DOE Joint Genome Institute"/>
            <person name="Benucci G.M."/>
            <person name="Marozzi G."/>
            <person name="Antonielli L."/>
            <person name="Sanchez S."/>
            <person name="Marco P."/>
            <person name="Wang X."/>
            <person name="Falini L.B."/>
            <person name="Barry K."/>
            <person name="Haridas S."/>
            <person name="Lipzen A."/>
            <person name="Labutti K."/>
            <person name="Grigoriev I.V."/>
            <person name="Murat C."/>
            <person name="Martin F."/>
            <person name="Albertini E."/>
            <person name="Donnini D."/>
            <person name="Bonito G."/>
        </authorList>
    </citation>
    <scope>NUCLEOTIDE SEQUENCE [LARGE SCALE GENOMIC DNA]</scope>
    <source>
        <strain evidence="2 3">Sb_GMNB300</strain>
    </source>
</reference>
<name>A0A5J5ESU8_9PEZI</name>
<keyword evidence="1" id="KW-0812">Transmembrane</keyword>
<protein>
    <submittedName>
        <fullName evidence="2">Uncharacterized protein</fullName>
    </submittedName>
</protein>
<keyword evidence="3" id="KW-1185">Reference proteome</keyword>
<accession>A0A5J5ESU8</accession>
<organism evidence="2 3">
    <name type="scientific">Sphaerosporella brunnea</name>
    <dbReference type="NCBI Taxonomy" id="1250544"/>
    <lineage>
        <taxon>Eukaryota</taxon>
        <taxon>Fungi</taxon>
        <taxon>Dikarya</taxon>
        <taxon>Ascomycota</taxon>
        <taxon>Pezizomycotina</taxon>
        <taxon>Pezizomycetes</taxon>
        <taxon>Pezizales</taxon>
        <taxon>Pyronemataceae</taxon>
        <taxon>Sphaerosporella</taxon>
    </lineage>
</organism>
<feature type="transmembrane region" description="Helical" evidence="1">
    <location>
        <begin position="29"/>
        <end position="47"/>
    </location>
</feature>
<keyword evidence="1" id="KW-1133">Transmembrane helix</keyword>
<evidence type="ECO:0000256" key="1">
    <source>
        <dbReference type="SAM" id="Phobius"/>
    </source>
</evidence>
<evidence type="ECO:0000313" key="2">
    <source>
        <dbReference type="EMBL" id="KAA8902593.1"/>
    </source>
</evidence>
<dbReference type="PROSITE" id="PS51257">
    <property type="entry name" value="PROKAR_LIPOPROTEIN"/>
    <property type="match status" value="1"/>
</dbReference>
<gene>
    <name evidence="2" type="ORF">FN846DRAFT_84580</name>
</gene>
<comment type="caution">
    <text evidence="2">The sequence shown here is derived from an EMBL/GenBank/DDBJ whole genome shotgun (WGS) entry which is preliminary data.</text>
</comment>
<dbReference type="InParanoid" id="A0A5J5ESU8"/>
<sequence>MLLLRVFLLSFFGGCFFFSCLAKRRNSNYLCLCLLYAFLFVFSSLFFEEKIAFICFSDTCHVKSMDLRLIREFAICV</sequence>